<dbReference type="EMBL" id="JAVIPQ010000383">
    <property type="protein sequence ID" value="MDQ9557969.1"/>
    <property type="molecule type" value="Genomic_DNA"/>
</dbReference>
<comment type="caution">
    <text evidence="1">The sequence shown here is derived from an EMBL/GenBank/DDBJ whole genome shotgun (WGS) entry which is preliminary data.</text>
</comment>
<gene>
    <name evidence="1" type="ORF">RF091_20980</name>
</gene>
<protein>
    <submittedName>
        <fullName evidence="1">Uncharacterized protein</fullName>
    </submittedName>
</protein>
<dbReference type="Proteomes" id="UP001234811">
    <property type="component" value="Unassembled WGS sequence"/>
</dbReference>
<dbReference type="AlphaFoldDB" id="A0ABD5BNI3"/>
<sequence>MSYYKIEKKAAIQAWDFECLKRKELNEKAKEFAAKFGARPVFNTDVTRHRFYAVAFPDGVPTFGHPSLWTAATAANSYTTTPKRRAPAGMSKEHRELWALWDEGYPGESVSRETLWVSLGLDWGMLFICGLSIFRFKDAIYFNTSAKPNLEFGAVEITGSEYSIAAEDYQNGK</sequence>
<evidence type="ECO:0000313" key="2">
    <source>
        <dbReference type="Proteomes" id="UP001234811"/>
    </source>
</evidence>
<name>A0ABD5BNI3_SERMA</name>
<dbReference type="RefSeq" id="WP_160208044.1">
    <property type="nucleotide sequence ID" value="NZ_CP047682.1"/>
</dbReference>
<accession>A0ABD5BNI3</accession>
<evidence type="ECO:0000313" key="1">
    <source>
        <dbReference type="EMBL" id="MDQ9557969.1"/>
    </source>
</evidence>
<organism evidence="1 2">
    <name type="scientific">Serratia marcescens</name>
    <dbReference type="NCBI Taxonomy" id="615"/>
    <lineage>
        <taxon>Bacteria</taxon>
        <taxon>Pseudomonadati</taxon>
        <taxon>Pseudomonadota</taxon>
        <taxon>Gammaproteobacteria</taxon>
        <taxon>Enterobacterales</taxon>
        <taxon>Yersiniaceae</taxon>
        <taxon>Serratia</taxon>
    </lineage>
</organism>
<proteinExistence type="predicted"/>
<reference evidence="1 2" key="1">
    <citation type="submission" date="2023-07" db="EMBL/GenBank/DDBJ databases">
        <title>Pathogens genome sequencing project 196.</title>
        <authorList>
            <person name="Cao X."/>
        </authorList>
    </citation>
    <scope>NUCLEOTIDE SEQUENCE [LARGE SCALE GENOMIC DNA]</scope>
    <source>
        <strain evidence="1 2">SM41</strain>
    </source>
</reference>